<dbReference type="Proteomes" id="UP000053537">
    <property type="component" value="Unassembled WGS sequence"/>
</dbReference>
<evidence type="ECO:0000313" key="9">
    <source>
        <dbReference type="EMBL" id="KFP75873.1"/>
    </source>
</evidence>
<dbReference type="AlphaFoldDB" id="A0A091MJS6"/>
<dbReference type="Pfam" id="PF00089">
    <property type="entry name" value="Trypsin"/>
    <property type="match status" value="1"/>
</dbReference>
<dbReference type="InterPro" id="IPR043504">
    <property type="entry name" value="Peptidase_S1_PA_chymotrypsin"/>
</dbReference>
<evidence type="ECO:0000256" key="7">
    <source>
        <dbReference type="ARBA" id="ARBA00024195"/>
    </source>
</evidence>
<dbReference type="PANTHER" id="PTHR24264">
    <property type="entry name" value="TRYPSIN-RELATED"/>
    <property type="match status" value="1"/>
</dbReference>
<feature type="domain" description="Peptidase S1" evidence="8">
    <location>
        <begin position="1"/>
        <end position="143"/>
    </location>
</feature>
<dbReference type="GO" id="GO:0005615">
    <property type="term" value="C:extracellular space"/>
    <property type="evidence" value="ECO:0007669"/>
    <property type="project" value="TreeGrafter"/>
</dbReference>
<dbReference type="FunFam" id="2.40.10.10:FF:000002">
    <property type="entry name" value="Transmembrane protease serine"/>
    <property type="match status" value="1"/>
</dbReference>
<keyword evidence="3" id="KW-0645">Protease</keyword>
<evidence type="ECO:0000256" key="4">
    <source>
        <dbReference type="ARBA" id="ARBA00022801"/>
    </source>
</evidence>
<evidence type="ECO:0000256" key="1">
    <source>
        <dbReference type="ARBA" id="ARBA00004613"/>
    </source>
</evidence>
<dbReference type="CDD" id="cd00190">
    <property type="entry name" value="Tryp_SPc"/>
    <property type="match status" value="1"/>
</dbReference>
<comment type="similarity">
    <text evidence="7">Belongs to the peptidase S1 family. CLIP subfamily.</text>
</comment>
<protein>
    <submittedName>
        <fullName evidence="9">Ovochymase-2</fullName>
    </submittedName>
</protein>
<sequence length="143" mass="15634">DIALLQLAEPLEFNHHVHPVCLPAQEEAVEPSRVCVVTGWGAPQAEKGKKLQQLEVPILVLDTCQSYYINLPRKVTQRMICAGFPLQEGKDSCTGDSGGPLVCPSEDNLGFYTLHGITSWGLGCGKKSYPGVYTNVGFFVDWI</sequence>
<name>A0A091MJS6_9PASS</name>
<dbReference type="EMBL" id="KK830105">
    <property type="protein sequence ID" value="KFP75873.1"/>
    <property type="molecule type" value="Genomic_DNA"/>
</dbReference>
<evidence type="ECO:0000256" key="3">
    <source>
        <dbReference type="ARBA" id="ARBA00022670"/>
    </source>
</evidence>
<dbReference type="InterPro" id="IPR050127">
    <property type="entry name" value="Serine_Proteases_S1"/>
</dbReference>
<comment type="subcellular location">
    <subcellularLocation>
        <location evidence="1">Secreted</location>
    </subcellularLocation>
</comment>
<dbReference type="SUPFAM" id="SSF50494">
    <property type="entry name" value="Trypsin-like serine proteases"/>
    <property type="match status" value="1"/>
</dbReference>
<feature type="non-terminal residue" evidence="9">
    <location>
        <position position="143"/>
    </location>
</feature>
<evidence type="ECO:0000256" key="5">
    <source>
        <dbReference type="ARBA" id="ARBA00022825"/>
    </source>
</evidence>
<dbReference type="InterPro" id="IPR001254">
    <property type="entry name" value="Trypsin_dom"/>
</dbReference>
<dbReference type="PANTHER" id="PTHR24264:SF65">
    <property type="entry name" value="SRCR DOMAIN-CONTAINING PROTEIN"/>
    <property type="match status" value="1"/>
</dbReference>
<keyword evidence="2" id="KW-0964">Secreted</keyword>
<keyword evidence="5" id="KW-0720">Serine protease</keyword>
<organism evidence="9 10">
    <name type="scientific">Acanthisitta chloris</name>
    <name type="common">rifleman</name>
    <dbReference type="NCBI Taxonomy" id="57068"/>
    <lineage>
        <taxon>Eukaryota</taxon>
        <taxon>Metazoa</taxon>
        <taxon>Chordata</taxon>
        <taxon>Craniata</taxon>
        <taxon>Vertebrata</taxon>
        <taxon>Euteleostomi</taxon>
        <taxon>Archelosauria</taxon>
        <taxon>Archosauria</taxon>
        <taxon>Dinosauria</taxon>
        <taxon>Saurischia</taxon>
        <taxon>Theropoda</taxon>
        <taxon>Coelurosauria</taxon>
        <taxon>Aves</taxon>
        <taxon>Neognathae</taxon>
        <taxon>Neoaves</taxon>
        <taxon>Telluraves</taxon>
        <taxon>Australaves</taxon>
        <taxon>Passeriformes</taxon>
        <taxon>Acanthisittidae</taxon>
        <taxon>Acanthisitta</taxon>
    </lineage>
</organism>
<gene>
    <name evidence="9" type="ORF">N310_08440</name>
</gene>
<reference evidence="9 10" key="1">
    <citation type="submission" date="2014-04" db="EMBL/GenBank/DDBJ databases">
        <title>Genome evolution of avian class.</title>
        <authorList>
            <person name="Zhang G."/>
            <person name="Li C."/>
        </authorList>
    </citation>
    <scope>NUCLEOTIDE SEQUENCE [LARGE SCALE GENOMIC DNA]</scope>
    <source>
        <strain evidence="9">BGI_N310</strain>
    </source>
</reference>
<keyword evidence="10" id="KW-1185">Reference proteome</keyword>
<accession>A0A091MJS6</accession>
<dbReference type="InterPro" id="IPR033116">
    <property type="entry name" value="TRYPSIN_SER"/>
</dbReference>
<evidence type="ECO:0000256" key="2">
    <source>
        <dbReference type="ARBA" id="ARBA00022525"/>
    </source>
</evidence>
<evidence type="ECO:0000256" key="6">
    <source>
        <dbReference type="ARBA" id="ARBA00023157"/>
    </source>
</evidence>
<dbReference type="GO" id="GO:0006508">
    <property type="term" value="P:proteolysis"/>
    <property type="evidence" value="ECO:0007669"/>
    <property type="project" value="UniProtKB-KW"/>
</dbReference>
<proteinExistence type="inferred from homology"/>
<dbReference type="PROSITE" id="PS00135">
    <property type="entry name" value="TRYPSIN_SER"/>
    <property type="match status" value="1"/>
</dbReference>
<dbReference type="PROSITE" id="PS50240">
    <property type="entry name" value="TRYPSIN_DOM"/>
    <property type="match status" value="1"/>
</dbReference>
<dbReference type="SMART" id="SM00020">
    <property type="entry name" value="Tryp_SPc"/>
    <property type="match status" value="1"/>
</dbReference>
<evidence type="ECO:0000313" key="10">
    <source>
        <dbReference type="Proteomes" id="UP000053537"/>
    </source>
</evidence>
<keyword evidence="4" id="KW-0378">Hydrolase</keyword>
<dbReference type="InterPro" id="IPR009003">
    <property type="entry name" value="Peptidase_S1_PA"/>
</dbReference>
<dbReference type="GO" id="GO:0004252">
    <property type="term" value="F:serine-type endopeptidase activity"/>
    <property type="evidence" value="ECO:0007669"/>
    <property type="project" value="InterPro"/>
</dbReference>
<feature type="non-terminal residue" evidence="9">
    <location>
        <position position="1"/>
    </location>
</feature>
<keyword evidence="6" id="KW-1015">Disulfide bond</keyword>
<dbReference type="Gene3D" id="2.40.10.10">
    <property type="entry name" value="Trypsin-like serine proteases"/>
    <property type="match status" value="2"/>
</dbReference>
<evidence type="ECO:0000259" key="8">
    <source>
        <dbReference type="PROSITE" id="PS50240"/>
    </source>
</evidence>